<evidence type="ECO:0000313" key="3">
    <source>
        <dbReference type="Proteomes" id="UP000000231"/>
    </source>
</evidence>
<sequence>MSEFLAAFQVHRISRFEEGDRLPLGAGSGDTPIDAILGLIKQTTQKFHGFPLKSAPAKTIYTFSSSGDALNASIAIQKELDALNAKNYLAPINLVTIGIVSYTNPFTNLREDERSVELASFLAESAGVGELYLSEGALNALSDRESLQCRFSRQLIRTGEDWALNAFEVYWNPTEVELGKLKLDPNIVDLDIQPIRSFGLKLVFTVLLLFFAVLVMTVGIEPMWLYFVQLIYR</sequence>
<dbReference type="AlphaFoldDB" id="A4SY24"/>
<dbReference type="RefSeq" id="WP_011903013.1">
    <property type="nucleotide sequence ID" value="NC_009379.1"/>
</dbReference>
<keyword evidence="1" id="KW-1133">Transmembrane helix</keyword>
<keyword evidence="1" id="KW-0812">Transmembrane</keyword>
<evidence type="ECO:0000313" key="2">
    <source>
        <dbReference type="EMBL" id="ABP34388.1"/>
    </source>
</evidence>
<name>A4SY24_POLAQ</name>
<accession>A4SY24</accession>
<dbReference type="HOGENOM" id="CLU_1189061_0_0_4"/>
<keyword evidence="3" id="KW-1185">Reference proteome</keyword>
<evidence type="ECO:0000256" key="1">
    <source>
        <dbReference type="SAM" id="Phobius"/>
    </source>
</evidence>
<keyword evidence="1" id="KW-0472">Membrane</keyword>
<protein>
    <submittedName>
        <fullName evidence="2">Uncharacterized protein</fullName>
    </submittedName>
</protein>
<dbReference type="GeneID" id="31481557"/>
<proteinExistence type="predicted"/>
<dbReference type="EMBL" id="CP000655">
    <property type="protein sequence ID" value="ABP34388.1"/>
    <property type="molecule type" value="Genomic_DNA"/>
</dbReference>
<dbReference type="Proteomes" id="UP000000231">
    <property type="component" value="Chromosome"/>
</dbReference>
<gene>
    <name evidence="2" type="ordered locus">Pnuc_1172</name>
</gene>
<feature type="transmembrane region" description="Helical" evidence="1">
    <location>
        <begin position="202"/>
        <end position="227"/>
    </location>
</feature>
<dbReference type="KEGG" id="pnu:Pnuc_1172"/>
<organism evidence="2 3">
    <name type="scientific">Polynucleobacter asymbioticus (strain DSM 18221 / CIP 109841 / QLW-P1DMWA-1)</name>
    <name type="common">Polynucleobacter necessarius subsp. asymbioticus</name>
    <dbReference type="NCBI Taxonomy" id="312153"/>
    <lineage>
        <taxon>Bacteria</taxon>
        <taxon>Pseudomonadati</taxon>
        <taxon>Pseudomonadota</taxon>
        <taxon>Betaproteobacteria</taxon>
        <taxon>Burkholderiales</taxon>
        <taxon>Burkholderiaceae</taxon>
        <taxon>Polynucleobacter</taxon>
    </lineage>
</organism>
<reference evidence="2 3" key="1">
    <citation type="journal article" date="2012" name="Stand. Genomic Sci.">
        <title>Complete genome sequence of Polynucleobacter necessarius subsp. asymbioticus type strain (QLW-P1DMWA-1(T)).</title>
        <authorList>
            <person name="Meincke L."/>
            <person name="Copeland A."/>
            <person name="Lapidus A."/>
            <person name="Lucas S."/>
            <person name="Berry K.W."/>
            <person name="Del Rio T.G."/>
            <person name="Hammon N."/>
            <person name="Dalin E."/>
            <person name="Tice H."/>
            <person name="Pitluck S."/>
            <person name="Richardson P."/>
            <person name="Bruce D."/>
            <person name="Goodwin L."/>
            <person name="Han C."/>
            <person name="Tapia R."/>
            <person name="Detter J.C."/>
            <person name="Schmutz J."/>
            <person name="Brettin T."/>
            <person name="Larimer F."/>
            <person name="Land M."/>
            <person name="Hauser L."/>
            <person name="Kyrpides N.C."/>
            <person name="Ivanova N."/>
            <person name="Goker M."/>
            <person name="Woyke T."/>
            <person name="Wu Q.L."/>
            <person name="Pockl M."/>
            <person name="Hahn M.W."/>
            <person name="Klenk H.P."/>
        </authorList>
    </citation>
    <scope>NUCLEOTIDE SEQUENCE [LARGE SCALE GENOMIC DNA]</scope>
    <source>
        <strain evidence="3">DSM 18221 / CIP 109841 / QLW-P1DMWA-1</strain>
    </source>
</reference>